<keyword evidence="1" id="KW-0732">Signal</keyword>
<evidence type="ECO:0000313" key="3">
    <source>
        <dbReference type="Proteomes" id="UP000317685"/>
    </source>
</evidence>
<dbReference type="AlphaFoldDB" id="A0A561VXR2"/>
<dbReference type="GeneID" id="300127348"/>
<feature type="signal peptide" evidence="1">
    <location>
        <begin position="1"/>
        <end position="27"/>
    </location>
</feature>
<dbReference type="RefSeq" id="WP_145779485.1">
    <property type="nucleotide sequence ID" value="NZ_VIWZ01000001.1"/>
</dbReference>
<dbReference type="Proteomes" id="UP000317685">
    <property type="component" value="Unassembled WGS sequence"/>
</dbReference>
<reference evidence="2 3" key="1">
    <citation type="submission" date="2019-06" db="EMBL/GenBank/DDBJ databases">
        <title>Sequencing the genomes of 1000 actinobacteria strains.</title>
        <authorList>
            <person name="Klenk H.-P."/>
        </authorList>
    </citation>
    <scope>NUCLEOTIDE SEQUENCE [LARGE SCALE GENOMIC DNA]</scope>
    <source>
        <strain evidence="2 3">DSM 45885</strain>
    </source>
</reference>
<dbReference type="Pfam" id="PF03995">
    <property type="entry name" value="Inhibitor_I36"/>
    <property type="match status" value="1"/>
</dbReference>
<feature type="chain" id="PRO_5021735098" evidence="1">
    <location>
        <begin position="28"/>
        <end position="123"/>
    </location>
</feature>
<dbReference type="OrthoDB" id="3871708at2"/>
<gene>
    <name evidence="2" type="ORF">FHU34_111737</name>
</gene>
<proteinExistence type="predicted"/>
<accession>A0A561VXR2</accession>
<dbReference type="EMBL" id="VIWZ01000001">
    <property type="protein sequence ID" value="TWG16401.1"/>
    <property type="molecule type" value="Genomic_DNA"/>
</dbReference>
<keyword evidence="3" id="KW-1185">Reference proteome</keyword>
<name>A0A561VXR2_9ACTN</name>
<comment type="caution">
    <text evidence="2">The sequence shown here is derived from an EMBL/GenBank/DDBJ whole genome shotgun (WGS) entry which is preliminary data.</text>
</comment>
<evidence type="ECO:0000256" key="1">
    <source>
        <dbReference type="SAM" id="SignalP"/>
    </source>
</evidence>
<protein>
    <submittedName>
        <fullName evidence="2">Peptidase inhibitor family I36</fullName>
    </submittedName>
</protein>
<evidence type="ECO:0000313" key="2">
    <source>
        <dbReference type="EMBL" id="TWG16401.1"/>
    </source>
</evidence>
<organism evidence="2 3">
    <name type="scientific">Micromonospora taraxaci</name>
    <dbReference type="NCBI Taxonomy" id="1316803"/>
    <lineage>
        <taxon>Bacteria</taxon>
        <taxon>Bacillati</taxon>
        <taxon>Actinomycetota</taxon>
        <taxon>Actinomycetes</taxon>
        <taxon>Micromonosporales</taxon>
        <taxon>Micromonosporaceae</taxon>
        <taxon>Micromonospora</taxon>
    </lineage>
</organism>
<sequence>MRLKQASALAALTVAAVISVTPSLATAGNPDLCASNKVCIYDDNGYSALLDVARDPGQGIRNVNAGDNDRMDSWENRTSTKSAWYYNADGKGSCVNMNARSEDDNINVFDSDELTSWRTNRGC</sequence>